<dbReference type="AlphaFoldDB" id="A0A178FJ17"/>
<dbReference type="EMBL" id="LHPN01000004">
    <property type="protein sequence ID" value="OAL72592.1"/>
    <property type="molecule type" value="Genomic_DNA"/>
</dbReference>
<keyword evidence="2" id="KW-1185">Reference proteome</keyword>
<proteinExistence type="predicted"/>
<name>A0A178FJ17_TRIVO</name>
<dbReference type="Proteomes" id="UP000243519">
    <property type="component" value="Unassembled WGS sequence"/>
</dbReference>
<protein>
    <submittedName>
        <fullName evidence="1">Uncharacterized protein</fullName>
    </submittedName>
</protein>
<gene>
    <name evidence="1" type="ORF">A7D00_3594</name>
</gene>
<dbReference type="OrthoDB" id="4170884at2759"/>
<organism evidence="1 2">
    <name type="scientific">Trichophyton violaceum</name>
    <dbReference type="NCBI Taxonomy" id="34388"/>
    <lineage>
        <taxon>Eukaryota</taxon>
        <taxon>Fungi</taxon>
        <taxon>Dikarya</taxon>
        <taxon>Ascomycota</taxon>
        <taxon>Pezizomycotina</taxon>
        <taxon>Eurotiomycetes</taxon>
        <taxon>Eurotiomycetidae</taxon>
        <taxon>Onygenales</taxon>
        <taxon>Arthrodermataceae</taxon>
        <taxon>Trichophyton</taxon>
    </lineage>
</organism>
<reference evidence="1 2" key="1">
    <citation type="submission" date="2016-05" db="EMBL/GenBank/DDBJ databases">
        <title>Genome sequencing of Trichophyton violaceum CMCC(F)T3l isolated from hair.</title>
        <authorList>
            <person name="Zhan P."/>
            <person name="Tao Y."/>
            <person name="Liu W."/>
        </authorList>
    </citation>
    <scope>NUCLEOTIDE SEQUENCE [LARGE SCALE GENOMIC DNA]</scope>
    <source>
        <strain evidence="2">CMCC(F)T3l</strain>
    </source>
</reference>
<evidence type="ECO:0000313" key="2">
    <source>
        <dbReference type="Proteomes" id="UP000243519"/>
    </source>
</evidence>
<sequence length="375" mass="42410">MALRLFPRGRTAYYNICIDGYRIPGSLDYATVIHHIPHLRDCPRRPATSQSALGRLTVDIDLTAAVRRCRLVDSLYFPLSRFRECLDILVRVLRDHQRHPLHDPGSTLCENLDQMLLHSRYDWARVLEYFACFAYLFDDAVLKASVSLHRGMSSFIARNRREMALHAPLTVSLQFVDLCFHEDFNTLMTALFEQLRSSDRAYLVRYLGVIPLFLDGMPSVQIPGYFLERYDARGGVRDRIKIRARRRTATVPVVKMRFISLILVALMSIFVDSVLGAACFSEKASGSCLTKARLGTAIKTYCKNNWRQTTTNWRPWKGDNGAMGQIGHLGVFKTEAACRRLGNHVVNKCYGGPKGGAAEKAGAAINIIWCPFSSQ</sequence>
<accession>A0A178FJ17</accession>
<comment type="caution">
    <text evidence="1">The sequence shown here is derived from an EMBL/GenBank/DDBJ whole genome shotgun (WGS) entry which is preliminary data.</text>
</comment>
<evidence type="ECO:0000313" key="1">
    <source>
        <dbReference type="EMBL" id="OAL72592.1"/>
    </source>
</evidence>